<comment type="similarity">
    <text evidence="1 4">Belongs to the glycosyl hydrolase 37 family.</text>
</comment>
<evidence type="ECO:0000256" key="2">
    <source>
        <dbReference type="ARBA" id="ARBA00022801"/>
    </source>
</evidence>
<evidence type="ECO:0000256" key="3">
    <source>
        <dbReference type="ARBA" id="ARBA00023295"/>
    </source>
</evidence>
<name>A0A164V4P0_9AGAM</name>
<dbReference type="GO" id="GO:0004555">
    <property type="term" value="F:alpha,alpha-trehalase activity"/>
    <property type="evidence" value="ECO:0007669"/>
    <property type="project" value="UniProtKB-EC"/>
</dbReference>
<evidence type="ECO:0000313" key="8">
    <source>
        <dbReference type="Proteomes" id="UP000076722"/>
    </source>
</evidence>
<dbReference type="Proteomes" id="UP000076722">
    <property type="component" value="Unassembled WGS sequence"/>
</dbReference>
<dbReference type="InterPro" id="IPR018232">
    <property type="entry name" value="Glyco_hydro_37_CS"/>
</dbReference>
<dbReference type="EC" id="3.2.1.28" evidence="4"/>
<keyword evidence="2 4" id="KW-0378">Hydrolase</keyword>
<dbReference type="STRING" id="1314777.A0A164V4P0"/>
<proteinExistence type="inferred from homology"/>
<evidence type="ECO:0000256" key="4">
    <source>
        <dbReference type="RuleBase" id="RU361180"/>
    </source>
</evidence>
<dbReference type="PANTHER" id="PTHR23403:SF1">
    <property type="entry name" value="TREHALASE"/>
    <property type="match status" value="1"/>
</dbReference>
<evidence type="ECO:0000256" key="1">
    <source>
        <dbReference type="ARBA" id="ARBA00005615"/>
    </source>
</evidence>
<dbReference type="SUPFAM" id="SSF48208">
    <property type="entry name" value="Six-hairpin glycosidases"/>
    <property type="match status" value="1"/>
</dbReference>
<dbReference type="PROSITE" id="PS00928">
    <property type="entry name" value="TREHALASE_2"/>
    <property type="match status" value="1"/>
</dbReference>
<organism evidence="7 8">
    <name type="scientific">Sistotremastrum niveocremeum HHB9708</name>
    <dbReference type="NCBI Taxonomy" id="1314777"/>
    <lineage>
        <taxon>Eukaryota</taxon>
        <taxon>Fungi</taxon>
        <taxon>Dikarya</taxon>
        <taxon>Basidiomycota</taxon>
        <taxon>Agaricomycotina</taxon>
        <taxon>Agaricomycetes</taxon>
        <taxon>Sistotremastrales</taxon>
        <taxon>Sistotremastraceae</taxon>
        <taxon>Sertulicium</taxon>
        <taxon>Sertulicium niveocremeum</taxon>
    </lineage>
</organism>
<feature type="signal peptide" evidence="6">
    <location>
        <begin position="1"/>
        <end position="16"/>
    </location>
</feature>
<comment type="catalytic activity">
    <reaction evidence="4">
        <text>alpha,alpha-trehalose + H2O = alpha-D-glucose + beta-D-glucose</text>
        <dbReference type="Rhea" id="RHEA:32675"/>
        <dbReference type="ChEBI" id="CHEBI:15377"/>
        <dbReference type="ChEBI" id="CHEBI:15903"/>
        <dbReference type="ChEBI" id="CHEBI:16551"/>
        <dbReference type="ChEBI" id="CHEBI:17925"/>
        <dbReference type="EC" id="3.2.1.28"/>
    </reaction>
</comment>
<dbReference type="InterPro" id="IPR012341">
    <property type="entry name" value="6hp_glycosidase-like_sf"/>
</dbReference>
<dbReference type="Pfam" id="PF01204">
    <property type="entry name" value="Trehalase"/>
    <property type="match status" value="2"/>
</dbReference>
<dbReference type="AlphaFoldDB" id="A0A164V4P0"/>
<dbReference type="Gene3D" id="1.50.10.10">
    <property type="match status" value="1"/>
</dbReference>
<reference evidence="7 8" key="1">
    <citation type="journal article" date="2016" name="Mol. Biol. Evol.">
        <title>Comparative Genomics of Early-Diverging Mushroom-Forming Fungi Provides Insights into the Origins of Lignocellulose Decay Capabilities.</title>
        <authorList>
            <person name="Nagy L.G."/>
            <person name="Riley R."/>
            <person name="Tritt A."/>
            <person name="Adam C."/>
            <person name="Daum C."/>
            <person name="Floudas D."/>
            <person name="Sun H."/>
            <person name="Yadav J.S."/>
            <person name="Pangilinan J."/>
            <person name="Larsson K.H."/>
            <person name="Matsuura K."/>
            <person name="Barry K."/>
            <person name="Labutti K."/>
            <person name="Kuo R."/>
            <person name="Ohm R.A."/>
            <person name="Bhattacharya S.S."/>
            <person name="Shirouzu T."/>
            <person name="Yoshinaga Y."/>
            <person name="Martin F.M."/>
            <person name="Grigoriev I.V."/>
            <person name="Hibbett D.S."/>
        </authorList>
    </citation>
    <scope>NUCLEOTIDE SEQUENCE [LARGE SCALE GENOMIC DNA]</scope>
    <source>
        <strain evidence="7 8">HHB9708</strain>
    </source>
</reference>
<dbReference type="InterPro" id="IPR001661">
    <property type="entry name" value="Glyco_hydro_37"/>
</dbReference>
<dbReference type="EMBL" id="KV419406">
    <property type="protein sequence ID" value="KZS93813.1"/>
    <property type="molecule type" value="Genomic_DNA"/>
</dbReference>
<dbReference type="PRINTS" id="PR00744">
    <property type="entry name" value="GLHYDRLASE37"/>
</dbReference>
<evidence type="ECO:0000256" key="5">
    <source>
        <dbReference type="SAM" id="MobiDB-lite"/>
    </source>
</evidence>
<keyword evidence="8" id="KW-1185">Reference proteome</keyword>
<evidence type="ECO:0000313" key="7">
    <source>
        <dbReference type="EMBL" id="KZS93813.1"/>
    </source>
</evidence>
<dbReference type="GO" id="GO:0005993">
    <property type="term" value="P:trehalose catabolic process"/>
    <property type="evidence" value="ECO:0007669"/>
    <property type="project" value="TreeGrafter"/>
</dbReference>
<feature type="region of interest" description="Disordered" evidence="5">
    <location>
        <begin position="23"/>
        <end position="44"/>
    </location>
</feature>
<evidence type="ECO:0000256" key="6">
    <source>
        <dbReference type="SAM" id="SignalP"/>
    </source>
</evidence>
<keyword evidence="6" id="KW-0732">Signal</keyword>
<protein>
    <recommendedName>
        <fullName evidence="4">Trehalase</fullName>
        <ecNumber evidence="4">3.2.1.28</ecNumber>
    </recommendedName>
    <alternativeName>
        <fullName evidence="4">Alpha-trehalose glucohydrolase</fullName>
    </alternativeName>
</protein>
<feature type="compositionally biased region" description="Gly residues" evidence="5">
    <location>
        <begin position="758"/>
        <end position="768"/>
    </location>
</feature>
<dbReference type="PROSITE" id="PS00927">
    <property type="entry name" value="TREHALASE_1"/>
    <property type="match status" value="1"/>
</dbReference>
<dbReference type="OrthoDB" id="3542292at2759"/>
<dbReference type="InterPro" id="IPR008928">
    <property type="entry name" value="6-hairpin_glycosidase_sf"/>
</dbReference>
<sequence>MKALQAAFVLPVLVHAFPQASSSASSSTATAPASTTSSTPVVTSTPQPSFALNATLPSQAALPPKQAWCPSDIFCAGELLQTLNIAEPYADSKTIVDKPTNKSSQAVLNDFNAIAAPGLTAITENSIVTFLEQDFRGEGLELEAQNLTNFNPNPAFLNNVTDPVMKAWAQTVHGYWTSLIRGTNASALCREGNSTTCESTLIPLNHTFVVPGGRFREQYYWDSYWIIEGLIKSELLSVANDTLQNFMDELDTIGFIPNGGRIYYLARSQPPLFIHMLSNYVAASNDTSILTRALPLAEKELAWWADNRSLNVTSPYTNNTHFVARYSVNNSAPRPESYLADYLVTNGPDLTTAYTEQEQADLYAELASGAETGWDYSSRFAKQPLLNITNNTPALRTLNIRANIPVDLNSILYRARLLLADLYEQSASSPTALLATSTPTSTSSIAFPTGTGSPASRAAFHRSVAADIKSAILDLFWDPTRVAFYDFNTTANARGTAFTAATFYPLWNGITPPELLSNATAAQAFFSSVNMVLNRYNGTFPVTFLTTGLQWDAPNAWPPHQYIIVQALQSLPSNITSGAFPSPPSNQSTFALVPNGQIPLSETELPVQSIEGGGNVTATSGPGVDINAGNGTVFNGGNSTSGEGWRDTMVRELTNRFMSSAFCSWYVSGGSLPGLLSPLPEDELLPGAAGLSGLMFEKFSINDVSSAGRGGEYTVQAGFGWTNGVVLFFAGELGQIIARPSCPTLVSTAASNSSSGSGSSGSSGGGSSSGAESLRGSLGLESLRWSVMAILGLMLVTHLVV</sequence>
<keyword evidence="3 4" id="KW-0326">Glycosidase</keyword>
<feature type="chain" id="PRO_5007853719" description="Trehalase" evidence="6">
    <location>
        <begin position="17"/>
        <end position="801"/>
    </location>
</feature>
<gene>
    <name evidence="7" type="ORF">SISNIDRAFT_427722</name>
</gene>
<accession>A0A164V4P0</accession>
<dbReference type="PANTHER" id="PTHR23403">
    <property type="entry name" value="TREHALASE"/>
    <property type="match status" value="1"/>
</dbReference>
<feature type="region of interest" description="Disordered" evidence="5">
    <location>
        <begin position="749"/>
        <end position="770"/>
    </location>
</feature>